<accession>A0AAW1P697</accession>
<proteinExistence type="inferred from homology"/>
<evidence type="ECO:0000313" key="5">
    <source>
        <dbReference type="Proteomes" id="UP001465755"/>
    </source>
</evidence>
<dbReference type="Pfam" id="PF09728">
    <property type="entry name" value="Taxilin"/>
    <property type="match status" value="1"/>
</dbReference>
<dbReference type="AlphaFoldDB" id="A0AAW1P697"/>
<dbReference type="Proteomes" id="UP001465755">
    <property type="component" value="Unassembled WGS sequence"/>
</dbReference>
<feature type="compositionally biased region" description="Basic and acidic residues" evidence="3">
    <location>
        <begin position="1"/>
        <end position="12"/>
    </location>
</feature>
<evidence type="ECO:0000256" key="3">
    <source>
        <dbReference type="SAM" id="MobiDB-lite"/>
    </source>
</evidence>
<keyword evidence="2" id="KW-0175">Coiled coil</keyword>
<comment type="caution">
    <text evidence="4">The sequence shown here is derived from an EMBL/GenBank/DDBJ whole genome shotgun (WGS) entry which is preliminary data.</text>
</comment>
<dbReference type="InterPro" id="IPR026183">
    <property type="entry name" value="Taxilin_fam"/>
</dbReference>
<evidence type="ECO:0000256" key="1">
    <source>
        <dbReference type="ARBA" id="ARBA00009550"/>
    </source>
</evidence>
<reference evidence="4 5" key="1">
    <citation type="journal article" date="2024" name="Nat. Commun.">
        <title>Phylogenomics reveals the evolutionary origins of lichenization in chlorophyte algae.</title>
        <authorList>
            <person name="Puginier C."/>
            <person name="Libourel C."/>
            <person name="Otte J."/>
            <person name="Skaloud P."/>
            <person name="Haon M."/>
            <person name="Grisel S."/>
            <person name="Petersen M."/>
            <person name="Berrin J.G."/>
            <person name="Delaux P.M."/>
            <person name="Dal Grande F."/>
            <person name="Keller J."/>
        </authorList>
    </citation>
    <scope>NUCLEOTIDE SEQUENCE [LARGE SCALE GENOMIC DNA]</scope>
    <source>
        <strain evidence="4 5">SAG 2036</strain>
    </source>
</reference>
<organism evidence="4 5">
    <name type="scientific">Symbiochloris irregularis</name>
    <dbReference type="NCBI Taxonomy" id="706552"/>
    <lineage>
        <taxon>Eukaryota</taxon>
        <taxon>Viridiplantae</taxon>
        <taxon>Chlorophyta</taxon>
        <taxon>core chlorophytes</taxon>
        <taxon>Trebouxiophyceae</taxon>
        <taxon>Trebouxiales</taxon>
        <taxon>Trebouxiaceae</taxon>
        <taxon>Symbiochloris</taxon>
    </lineage>
</organism>
<name>A0AAW1P697_9CHLO</name>
<evidence type="ECO:0000313" key="4">
    <source>
        <dbReference type="EMBL" id="KAK9805721.1"/>
    </source>
</evidence>
<dbReference type="EMBL" id="JALJOQ010000042">
    <property type="protein sequence ID" value="KAK9805721.1"/>
    <property type="molecule type" value="Genomic_DNA"/>
</dbReference>
<feature type="coiled-coil region" evidence="2">
    <location>
        <begin position="131"/>
        <end position="229"/>
    </location>
</feature>
<evidence type="ECO:0000256" key="2">
    <source>
        <dbReference type="SAM" id="Coils"/>
    </source>
</evidence>
<dbReference type="PANTHER" id="PTHR16127">
    <property type="entry name" value="TAXILIN"/>
    <property type="match status" value="1"/>
</dbReference>
<protein>
    <submittedName>
        <fullName evidence="4">Uncharacterized protein</fullName>
    </submittedName>
</protein>
<sequence length="378" mass="42909">MVTARERERSASEAEPPLKAVAESPLSPRRSTNIAESSREPEGRLSTAEQESEQREAILQRIHELEAENAPAEKREAAKARKKTLKDLRAVLDDTSQSDERKVAWLQSKVVELVSLQAKLENQLIPAHKRESQARKEKDEATAELQKTREVNQKLQELSRLLQQQNKDIVERARDIQDQDQKNLKAYEAEVAKTLQLINEKIQEEKVNREQQEQDNEQLRTRLDELDAKWAAREDIFAKQVDTKDQEVALWKERCERQEEMLAGAMERETALQGHLEGARASVGEVGARASVAMEQHLAKYADYQDAITKSNELMKQLQEADKTKEATIKALVKGKKLLEKQLQQTAQVSNESTAALKTAVQQNKTLAGLTVEVLPEQ</sequence>
<gene>
    <name evidence="4" type="ORF">WJX73_002110</name>
</gene>
<comment type="similarity">
    <text evidence="1">Belongs to the taxilin family.</text>
</comment>
<dbReference type="PANTHER" id="PTHR16127:SF13">
    <property type="entry name" value="GH01188P"/>
    <property type="match status" value="1"/>
</dbReference>
<dbReference type="GO" id="GO:0019905">
    <property type="term" value="F:syntaxin binding"/>
    <property type="evidence" value="ECO:0007669"/>
    <property type="project" value="InterPro"/>
</dbReference>
<keyword evidence="5" id="KW-1185">Reference proteome</keyword>
<feature type="region of interest" description="Disordered" evidence="3">
    <location>
        <begin position="1"/>
        <end position="55"/>
    </location>
</feature>